<dbReference type="Pfam" id="PF13432">
    <property type="entry name" value="TPR_16"/>
    <property type="match status" value="2"/>
</dbReference>
<keyword evidence="3" id="KW-1185">Reference proteome</keyword>
<evidence type="ECO:0000313" key="2">
    <source>
        <dbReference type="EMBL" id="QED26213.1"/>
    </source>
</evidence>
<evidence type="ECO:0000313" key="3">
    <source>
        <dbReference type="Proteomes" id="UP000321595"/>
    </source>
</evidence>
<feature type="repeat" description="TPR" evidence="1">
    <location>
        <begin position="137"/>
        <end position="170"/>
    </location>
</feature>
<sequence>MRVLLELMTDVARLLEGMETLDQIRDESQPQIRALLESLHVESERLLNSRPDPQRREKHFQRALEAIAQERLDEAREILEAAIADFPDDSELHNHLGLVAWETGDFAAARDHYRMAVVTAFPADDADWFDTRHRPFLRAMEGQALAHYRLGENEEALALFESLADMNPAEYAGCRYLAGEVAHFSGDIQKAASFYELVPMEPAVSYNLGLAYFDLGRREDAALAFLAAFVGNRHIVHRLTRRPDSPETSMPGYLASENYAVEFEEACGELWNRSIGAREFLARCYEHPLVQAHLLKCTENLLDEVLAQGPTVLRENWYERIGASKEAKPIVRQVLDVMDA</sequence>
<evidence type="ECO:0000256" key="1">
    <source>
        <dbReference type="PROSITE-ProRule" id="PRU00339"/>
    </source>
</evidence>
<name>A0A5B8XQ77_9DELT</name>
<reference evidence="2 3" key="1">
    <citation type="submission" date="2019-08" db="EMBL/GenBank/DDBJ databases">
        <authorList>
            <person name="Liang Q."/>
        </authorList>
    </citation>
    <scope>NUCLEOTIDE SEQUENCE [LARGE SCALE GENOMIC DNA]</scope>
    <source>
        <strain evidence="2 3">V1718</strain>
    </source>
</reference>
<organism evidence="2 3">
    <name type="scientific">Microvenator marinus</name>
    <dbReference type="NCBI Taxonomy" id="2600177"/>
    <lineage>
        <taxon>Bacteria</taxon>
        <taxon>Deltaproteobacteria</taxon>
        <taxon>Bradymonadales</taxon>
        <taxon>Microvenatoraceae</taxon>
        <taxon>Microvenator</taxon>
    </lineage>
</organism>
<dbReference type="SUPFAM" id="SSF48452">
    <property type="entry name" value="TPR-like"/>
    <property type="match status" value="1"/>
</dbReference>
<gene>
    <name evidence="2" type="ORF">FRD01_02850</name>
</gene>
<accession>A0A5B8XQ77</accession>
<dbReference type="InterPro" id="IPR011990">
    <property type="entry name" value="TPR-like_helical_dom_sf"/>
</dbReference>
<dbReference type="EMBL" id="CP042467">
    <property type="protein sequence ID" value="QED26213.1"/>
    <property type="molecule type" value="Genomic_DNA"/>
</dbReference>
<keyword evidence="1" id="KW-0802">TPR repeat</keyword>
<dbReference type="Proteomes" id="UP000321595">
    <property type="component" value="Chromosome"/>
</dbReference>
<dbReference type="SMART" id="SM00028">
    <property type="entry name" value="TPR"/>
    <property type="match status" value="4"/>
</dbReference>
<dbReference type="PROSITE" id="PS50005">
    <property type="entry name" value="TPR"/>
    <property type="match status" value="1"/>
</dbReference>
<dbReference type="InterPro" id="IPR019734">
    <property type="entry name" value="TPR_rpt"/>
</dbReference>
<protein>
    <submittedName>
        <fullName evidence="2">Tetratricopeptide repeat protein</fullName>
    </submittedName>
</protein>
<dbReference type="Gene3D" id="1.25.40.10">
    <property type="entry name" value="Tetratricopeptide repeat domain"/>
    <property type="match status" value="2"/>
</dbReference>
<dbReference type="RefSeq" id="WP_146957464.1">
    <property type="nucleotide sequence ID" value="NZ_CP042467.1"/>
</dbReference>
<proteinExistence type="predicted"/>
<dbReference type="KEGG" id="bbae:FRD01_02850"/>
<dbReference type="AlphaFoldDB" id="A0A5B8XQ77"/>
<dbReference type="OrthoDB" id="5489462at2"/>